<dbReference type="InterPro" id="IPR016181">
    <property type="entry name" value="Acyl_CoA_acyltransferase"/>
</dbReference>
<organism evidence="2 3">
    <name type="scientific">Streptomyces galbus</name>
    <dbReference type="NCBI Taxonomy" id="33898"/>
    <lineage>
        <taxon>Bacteria</taxon>
        <taxon>Bacillati</taxon>
        <taxon>Actinomycetota</taxon>
        <taxon>Actinomycetes</taxon>
        <taxon>Kitasatosporales</taxon>
        <taxon>Streptomycetaceae</taxon>
        <taxon>Streptomyces</taxon>
    </lineage>
</organism>
<dbReference type="Pfam" id="PF13508">
    <property type="entry name" value="Acetyltransf_7"/>
    <property type="match status" value="1"/>
</dbReference>
<comment type="caution">
    <text evidence="2">The sequence shown here is derived from an EMBL/GenBank/DDBJ whole genome shotgun (WGS) entry which is preliminary data.</text>
</comment>
<keyword evidence="2" id="KW-0808">Transferase</keyword>
<protein>
    <submittedName>
        <fullName evidence="2">GNAT family N-acetyltransferase</fullName>
    </submittedName>
</protein>
<dbReference type="InterPro" id="IPR000182">
    <property type="entry name" value="GNAT_dom"/>
</dbReference>
<dbReference type="RefSeq" id="WP_137303047.1">
    <property type="nucleotide sequence ID" value="NZ_BMVD01000023.1"/>
</dbReference>
<gene>
    <name evidence="2" type="ORF">E4U92_26875</name>
</gene>
<dbReference type="SUPFAM" id="SSF55729">
    <property type="entry name" value="Acyl-CoA N-acyltransferases (Nat)"/>
    <property type="match status" value="1"/>
</dbReference>
<dbReference type="Gene3D" id="3.40.630.30">
    <property type="match status" value="1"/>
</dbReference>
<dbReference type="EMBL" id="SZPR01000022">
    <property type="protein sequence ID" value="TKT06546.1"/>
    <property type="molecule type" value="Genomic_DNA"/>
</dbReference>
<accession>A0A4U5WZX2</accession>
<sequence>MSDDVRLIRVRADAPRLVWEVHTQTERVAYLDALDGDVLWVSHIGVEPRYRRLGHATRLLHAVLAHARCGPVGLAAAPFPAWREQGLLHEDLRTWYARHGFHPAPSPRDPYRMIRPAVRPAAARHGCGCGEAEPVEPHTEGSLLLG</sequence>
<proteinExistence type="predicted"/>
<reference evidence="2 3" key="1">
    <citation type="submission" date="2019-04" db="EMBL/GenBank/DDBJ databases">
        <title>Streptomyces lasaliensis sp.nov., an Actinomycete isolated from soil which produces the polyether antibiotic lasalocid.</title>
        <authorList>
            <person name="Erwin G."/>
            <person name="Haber C."/>
        </authorList>
    </citation>
    <scope>NUCLEOTIDE SEQUENCE [LARGE SCALE GENOMIC DNA]</scope>
    <source>
        <strain evidence="2 3">DSM 40089</strain>
    </source>
</reference>
<dbReference type="AlphaFoldDB" id="A0A4U5WZX2"/>
<dbReference type="GO" id="GO:0016747">
    <property type="term" value="F:acyltransferase activity, transferring groups other than amino-acyl groups"/>
    <property type="evidence" value="ECO:0007669"/>
    <property type="project" value="InterPro"/>
</dbReference>
<evidence type="ECO:0000259" key="1">
    <source>
        <dbReference type="PROSITE" id="PS51186"/>
    </source>
</evidence>
<evidence type="ECO:0000313" key="2">
    <source>
        <dbReference type="EMBL" id="TKT06546.1"/>
    </source>
</evidence>
<dbReference type="CDD" id="cd04301">
    <property type="entry name" value="NAT_SF"/>
    <property type="match status" value="1"/>
</dbReference>
<dbReference type="PROSITE" id="PS51186">
    <property type="entry name" value="GNAT"/>
    <property type="match status" value="1"/>
</dbReference>
<feature type="domain" description="N-acetyltransferase" evidence="1">
    <location>
        <begin position="1"/>
        <end position="118"/>
    </location>
</feature>
<name>A0A4U5WZX2_STRGB</name>
<dbReference type="Proteomes" id="UP000308632">
    <property type="component" value="Unassembled WGS sequence"/>
</dbReference>
<evidence type="ECO:0000313" key="3">
    <source>
        <dbReference type="Proteomes" id="UP000308632"/>
    </source>
</evidence>